<dbReference type="EMBL" id="JACXXJ020000005">
    <property type="protein sequence ID" value="MBF2715723.1"/>
    <property type="molecule type" value="Genomic_DNA"/>
</dbReference>
<dbReference type="AlphaFoldDB" id="A0AAE2RCE6"/>
<reference evidence="1" key="1">
    <citation type="submission" date="2020-11" db="EMBL/GenBank/DDBJ databases">
        <title>Agrobacterium vitis strain K377 genome.</title>
        <authorList>
            <person name="Xi H."/>
        </authorList>
    </citation>
    <scope>NUCLEOTIDE SEQUENCE</scope>
    <source>
        <strain evidence="1">K377</strain>
    </source>
</reference>
<dbReference type="RefSeq" id="WP_194416739.1">
    <property type="nucleotide sequence ID" value="NZ_JACXXJ020000005.1"/>
</dbReference>
<protein>
    <submittedName>
        <fullName evidence="1">Uncharacterized protein</fullName>
    </submittedName>
</protein>
<name>A0AAE2RCE6_AGRVI</name>
<proteinExistence type="predicted"/>
<comment type="caution">
    <text evidence="1">The sequence shown here is derived from an EMBL/GenBank/DDBJ whole genome shotgun (WGS) entry which is preliminary data.</text>
</comment>
<gene>
    <name evidence="1" type="ORF">IEI95_016005</name>
</gene>
<evidence type="ECO:0000313" key="2">
    <source>
        <dbReference type="Proteomes" id="UP000655037"/>
    </source>
</evidence>
<accession>A0AAE2RCE6</accession>
<dbReference type="Proteomes" id="UP000655037">
    <property type="component" value="Unassembled WGS sequence"/>
</dbReference>
<sequence>MGVVRQLIQIAATEALLGRTIAEDRVKDSLIMALPLIMDDDPKPIIAVSVEDSLSPSTGDGLFRTDVSMTLQLQMAVAKSVSVAVEDENGGPGSMSMLEIGTTDAALEASLNLMDRQWRLALSDPANEWSQILLGLIGDFGRISDVRMVDPESGRKHAARIIEVTLDPIAEPSLRQDVPEVIATGLAKMTATDEYADLARIFSASLAGGAGLAKWEEVQAMLGVTKPVPALIGVGTPDDGIEVLISDVSLNIAGEIEVPGA</sequence>
<evidence type="ECO:0000313" key="1">
    <source>
        <dbReference type="EMBL" id="MBF2715723.1"/>
    </source>
</evidence>
<organism evidence="1 2">
    <name type="scientific">Agrobacterium vitis</name>
    <name type="common">Rhizobium vitis</name>
    <dbReference type="NCBI Taxonomy" id="373"/>
    <lineage>
        <taxon>Bacteria</taxon>
        <taxon>Pseudomonadati</taxon>
        <taxon>Pseudomonadota</taxon>
        <taxon>Alphaproteobacteria</taxon>
        <taxon>Hyphomicrobiales</taxon>
        <taxon>Rhizobiaceae</taxon>
        <taxon>Rhizobium/Agrobacterium group</taxon>
        <taxon>Agrobacterium</taxon>
    </lineage>
</organism>